<accession>A0A1W1UT10</accession>
<gene>
    <name evidence="1" type="ORF">SAMN00790413_04938</name>
</gene>
<evidence type="ECO:0000313" key="1">
    <source>
        <dbReference type="EMBL" id="SMB83931.1"/>
    </source>
</evidence>
<protein>
    <submittedName>
        <fullName evidence="1">Uncharacterized protein</fullName>
    </submittedName>
</protein>
<dbReference type="EMBL" id="FWWU01000007">
    <property type="protein sequence ID" value="SMB83931.1"/>
    <property type="molecule type" value="Genomic_DNA"/>
</dbReference>
<proteinExistence type="predicted"/>
<evidence type="ECO:0000313" key="2">
    <source>
        <dbReference type="Proteomes" id="UP000192582"/>
    </source>
</evidence>
<sequence>MKYLVRLNAEEQTQHPGPRFAIPGNEIRFVVQSPRYVPLGPENWQFERPTAG</sequence>
<reference evidence="1 2" key="1">
    <citation type="submission" date="2017-04" db="EMBL/GenBank/DDBJ databases">
        <authorList>
            <person name="Afonso C.L."/>
            <person name="Miller P.J."/>
            <person name="Scott M.A."/>
            <person name="Spackman E."/>
            <person name="Goraichik I."/>
            <person name="Dimitrov K.M."/>
            <person name="Suarez D.L."/>
            <person name="Swayne D.E."/>
        </authorList>
    </citation>
    <scope>NUCLEOTIDE SEQUENCE [LARGE SCALE GENOMIC DNA]</scope>
    <source>
        <strain evidence="1 2">KR-140</strain>
    </source>
</reference>
<name>A0A1W1UT10_9DEIO</name>
<dbReference type="Proteomes" id="UP000192582">
    <property type="component" value="Unassembled WGS sequence"/>
</dbReference>
<organism evidence="1 2">
    <name type="scientific">Deinococcus hopiensis KR-140</name>
    <dbReference type="NCBI Taxonomy" id="695939"/>
    <lineage>
        <taxon>Bacteria</taxon>
        <taxon>Thermotogati</taxon>
        <taxon>Deinococcota</taxon>
        <taxon>Deinococci</taxon>
        <taxon>Deinococcales</taxon>
        <taxon>Deinococcaceae</taxon>
        <taxon>Deinococcus</taxon>
    </lineage>
</organism>
<dbReference type="AlphaFoldDB" id="A0A1W1UT10"/>
<keyword evidence="2" id="KW-1185">Reference proteome</keyword>